<dbReference type="GO" id="GO:0022857">
    <property type="term" value="F:transmembrane transporter activity"/>
    <property type="evidence" value="ECO:0007669"/>
    <property type="project" value="InterPro"/>
</dbReference>
<evidence type="ECO:0000256" key="1">
    <source>
        <dbReference type="SAM" id="Phobius"/>
    </source>
</evidence>
<feature type="transmembrane region" description="Helical" evidence="1">
    <location>
        <begin position="162"/>
        <end position="181"/>
    </location>
</feature>
<keyword evidence="1" id="KW-1133">Transmembrane helix</keyword>
<dbReference type="InterPro" id="IPR006726">
    <property type="entry name" value="PHBA_efflux_AaeB/fusaric-R"/>
</dbReference>
<feature type="transmembrane region" description="Helical" evidence="1">
    <location>
        <begin position="80"/>
        <end position="101"/>
    </location>
</feature>
<keyword evidence="3" id="KW-1185">Reference proteome</keyword>
<feature type="transmembrane region" description="Helical" evidence="1">
    <location>
        <begin position="527"/>
        <end position="546"/>
    </location>
</feature>
<organism evidence="2 3">
    <name type="scientific">Stenotrophomonas pictorum JCM 9942</name>
    <dbReference type="NCBI Taxonomy" id="1236960"/>
    <lineage>
        <taxon>Bacteria</taxon>
        <taxon>Pseudomonadati</taxon>
        <taxon>Pseudomonadota</taxon>
        <taxon>Gammaproteobacteria</taxon>
        <taxon>Lysobacterales</taxon>
        <taxon>Lysobacteraceae</taxon>
        <taxon>Stenotrophomonas</taxon>
    </lineage>
</organism>
<dbReference type="GO" id="GO:0005886">
    <property type="term" value="C:plasma membrane"/>
    <property type="evidence" value="ECO:0007669"/>
    <property type="project" value="InterPro"/>
</dbReference>
<feature type="transmembrane region" description="Helical" evidence="1">
    <location>
        <begin position="392"/>
        <end position="413"/>
    </location>
</feature>
<evidence type="ECO:0000313" key="3">
    <source>
        <dbReference type="Proteomes" id="UP000050836"/>
    </source>
</evidence>
<keyword evidence="1" id="KW-0812">Transmembrane</keyword>
<comment type="caution">
    <text evidence="2">The sequence shown here is derived from an EMBL/GenBank/DDBJ whole genome shotgun (WGS) entry which is preliminary data.</text>
</comment>
<feature type="transmembrane region" description="Helical" evidence="1">
    <location>
        <begin position="132"/>
        <end position="150"/>
    </location>
</feature>
<feature type="transmembrane region" description="Helical" evidence="1">
    <location>
        <begin position="107"/>
        <end position="125"/>
    </location>
</feature>
<keyword evidence="1" id="KW-0472">Membrane</keyword>
<evidence type="ECO:0008006" key="4">
    <source>
        <dbReference type="Google" id="ProtNLM"/>
    </source>
</evidence>
<dbReference type="AlphaFoldDB" id="A0A0R0ARG5"/>
<dbReference type="RefSeq" id="WP_057505725.1">
    <property type="nucleotide sequence ID" value="NZ_LLXS01000007.1"/>
</dbReference>
<accession>A0A0R0ARG5</accession>
<name>A0A0R0ARG5_9GAMM</name>
<feature type="transmembrane region" description="Helical" evidence="1">
    <location>
        <begin position="473"/>
        <end position="489"/>
    </location>
</feature>
<sequence length="720" mass="78459">MSTHPAECAPGAGKLSRWTGTLRHAMTGEGAVWAYIGKVLVALYLSGWIAMRLGMSSPGTAMITVLVVMNRNTGMVLAKAFYRGLGTVVGCAMAVLIVALFPQSPVMLVTVMALWAGFCAGGSVWSRGMASYGFVLAGYTVAMIMLPVIHQPQHILNSALERTGEVLLGMAVTSIVFDVLWPNRLRAGLRAADDGNLNDFLDFVAGAIGGRLQGFEVIERTQSRVVQGALQFEELRATAYFDDPILRSRNGQLKLINQHFMAATSRFQALHHHIDRMRRRGEDEVVAAVRSVLQPLPLLLEDPTLRGDRLALAARLRHWGQQLEGALAQQRRQLPPTRADGFDASALLVRRFAEELHAYVQAKARMERGKGALRARAPRLSKVRFTRAQDGYAIALAATRCFGVMLALSLLWLCSSWNQGGLAVFGVSALVAMASAAPDPLWVVRRATLGHLVAPFFALPGFIAMALATDFPMLVAVTLPTMIAALYISTRPRFAVTGMAFNVGILVSWNLGPSFHPSAQAYLDNSLTLAIGACVAMAVFMLVPGLPGGKQRQRRLLERLRAQVQLAVSAPLPGLLPKFESVSRELFQQVASRTTPGSRASRQLFEWALLVHEAGHSAIDLRHDLAEQSLPPALQRQIGQALARLGQLYRMPRAQTLQAAQDSVQAALGGLSGPQPQPLRRVREHLLLLQMSLEDSATVLAAHVQRSRRHHRLKEARHAV</sequence>
<evidence type="ECO:0000313" key="2">
    <source>
        <dbReference type="EMBL" id="KRG44570.1"/>
    </source>
</evidence>
<dbReference type="Proteomes" id="UP000050836">
    <property type="component" value="Unassembled WGS sequence"/>
</dbReference>
<gene>
    <name evidence="2" type="ORF">ARC78_05340</name>
</gene>
<dbReference type="Pfam" id="PF04632">
    <property type="entry name" value="FUSC"/>
    <property type="match status" value="1"/>
</dbReference>
<protein>
    <recommendedName>
        <fullName evidence="4">Fusaric acid resistance protein</fullName>
    </recommendedName>
</protein>
<reference evidence="2 3" key="1">
    <citation type="submission" date="2015-10" db="EMBL/GenBank/DDBJ databases">
        <title>Genome sequencing and analysis of members of genus Stenotrophomonas.</title>
        <authorList>
            <person name="Patil P.P."/>
            <person name="Midha S."/>
            <person name="Patil P.B."/>
        </authorList>
    </citation>
    <scope>NUCLEOTIDE SEQUENCE [LARGE SCALE GENOMIC DNA]</scope>
    <source>
        <strain evidence="2 3">JCM 9942</strain>
    </source>
</reference>
<feature type="transmembrane region" description="Helical" evidence="1">
    <location>
        <begin position="449"/>
        <end position="467"/>
    </location>
</feature>
<feature type="transmembrane region" description="Helical" evidence="1">
    <location>
        <begin position="496"/>
        <end position="515"/>
    </location>
</feature>
<feature type="transmembrane region" description="Helical" evidence="1">
    <location>
        <begin position="419"/>
        <end position="437"/>
    </location>
</feature>
<proteinExistence type="predicted"/>
<dbReference type="EMBL" id="LLXS01000007">
    <property type="protein sequence ID" value="KRG44570.1"/>
    <property type="molecule type" value="Genomic_DNA"/>
</dbReference>